<dbReference type="AlphaFoldDB" id="A0A6P1GQC2"/>
<evidence type="ECO:0000313" key="2">
    <source>
        <dbReference type="Proteomes" id="UP000464086"/>
    </source>
</evidence>
<dbReference type="InterPro" id="IPR009200">
    <property type="entry name" value="DUF1269_membrane"/>
</dbReference>
<protein>
    <submittedName>
        <fullName evidence="1">DUF1269 domain-containing protein</fullName>
    </submittedName>
</protein>
<dbReference type="Pfam" id="PF06897">
    <property type="entry name" value="DUF1269"/>
    <property type="match status" value="1"/>
</dbReference>
<proteinExistence type="predicted"/>
<accession>A0A6P1GQC2</accession>
<name>A0A6P1GQC2_SPHYA</name>
<dbReference type="Proteomes" id="UP000464086">
    <property type="component" value="Chromosome"/>
</dbReference>
<dbReference type="RefSeq" id="WP_159367747.1">
    <property type="nucleotide sequence ID" value="NZ_CP047218.1"/>
</dbReference>
<sequence>MPNRAIVAIFANETSAFEAANAIRDLNDSPADFSAKAGVMIQKDDRGNLSFPERHERPLWGTLSGTVIGGLVGALAGPAGSVLGAALGATTGLIGDTVTDDIGQDFVTLVATDLYPGEAALIFEANEESTRYVDDIVRDTGGRIHRGDLG</sequence>
<reference evidence="1 2" key="1">
    <citation type="submission" date="2019-12" db="EMBL/GenBank/DDBJ databases">
        <title>Functional and genomic insights into the Sphingobium yanoikuyae YC-JY1, a bacterium efficiently degrading bisphenol A.</title>
        <authorList>
            <person name="Jia Y."/>
            <person name="Li X."/>
            <person name="Wang J."/>
            <person name="Eltoukhy A."/>
            <person name="Lamraoui I."/>
            <person name="Yan Y."/>
        </authorList>
    </citation>
    <scope>NUCLEOTIDE SEQUENCE [LARGE SCALE GENOMIC DNA]</scope>
    <source>
        <strain evidence="1 2">YC-JY1</strain>
    </source>
</reference>
<gene>
    <name evidence="1" type="ORF">GS397_23055</name>
</gene>
<organism evidence="1 2">
    <name type="scientific">Sphingobium yanoikuyae</name>
    <name type="common">Sphingomonas yanoikuyae</name>
    <dbReference type="NCBI Taxonomy" id="13690"/>
    <lineage>
        <taxon>Bacteria</taxon>
        <taxon>Pseudomonadati</taxon>
        <taxon>Pseudomonadota</taxon>
        <taxon>Alphaproteobacteria</taxon>
        <taxon>Sphingomonadales</taxon>
        <taxon>Sphingomonadaceae</taxon>
        <taxon>Sphingobium</taxon>
    </lineage>
</organism>
<dbReference type="EMBL" id="CP047218">
    <property type="protein sequence ID" value="QHD69631.1"/>
    <property type="molecule type" value="Genomic_DNA"/>
</dbReference>
<evidence type="ECO:0000313" key="1">
    <source>
        <dbReference type="EMBL" id="QHD69631.1"/>
    </source>
</evidence>